<feature type="region of interest" description="Disordered" evidence="1">
    <location>
        <begin position="28"/>
        <end position="148"/>
    </location>
</feature>
<feature type="compositionally biased region" description="Basic residues" evidence="1">
    <location>
        <begin position="72"/>
        <end position="84"/>
    </location>
</feature>
<reference evidence="2 3" key="1">
    <citation type="submission" date="2023-03" db="EMBL/GenBank/DDBJ databases">
        <title>High-quality genome of Scylla paramamosain provides insights in environmental adaptation.</title>
        <authorList>
            <person name="Zhang L."/>
        </authorList>
    </citation>
    <scope>NUCLEOTIDE SEQUENCE [LARGE SCALE GENOMIC DNA]</scope>
    <source>
        <strain evidence="2">LZ_2023a</strain>
        <tissue evidence="2">Muscle</tissue>
    </source>
</reference>
<keyword evidence="3" id="KW-1185">Reference proteome</keyword>
<dbReference type="AlphaFoldDB" id="A0AAW0TPP2"/>
<evidence type="ECO:0000313" key="3">
    <source>
        <dbReference type="Proteomes" id="UP001487740"/>
    </source>
</evidence>
<gene>
    <name evidence="2" type="ORF">O3P69_008870</name>
</gene>
<name>A0AAW0TPP2_SCYPA</name>
<evidence type="ECO:0000313" key="2">
    <source>
        <dbReference type="EMBL" id="KAK8389465.1"/>
    </source>
</evidence>
<dbReference type="Proteomes" id="UP001487740">
    <property type="component" value="Unassembled WGS sequence"/>
</dbReference>
<feature type="compositionally biased region" description="Low complexity" evidence="1">
    <location>
        <begin position="108"/>
        <end position="126"/>
    </location>
</feature>
<accession>A0AAW0TPP2</accession>
<proteinExistence type="predicted"/>
<evidence type="ECO:0000256" key="1">
    <source>
        <dbReference type="SAM" id="MobiDB-lite"/>
    </source>
</evidence>
<protein>
    <submittedName>
        <fullName evidence="2">Uncharacterized protein</fullName>
    </submittedName>
</protein>
<sequence length="266" mass="28374">MPHLKPGAPISDALLLLAPNAQAPSCVVMETAKGQRGKNGSAGVTPHRGAPSKQPPARPRRVTWAPSPAKGRSAHPREHPRKPPPPKDAPVPPKRHPSTVDALEKPISSTTSSSSSSDSSDSSPTSGTPQGDIHREVPEGGAEGAVLGREELAAIGDWMAETRQELRRMREGDYIGSYKPPSLSSVLKDLAAGTLDEDKFLISRRVQRYFREAVRRAGEKRGKEEEEAPPSSSSRTRPPHPDPIPSSAPLTPTATDSAFSTTTTSF</sequence>
<feature type="compositionally biased region" description="Low complexity" evidence="1">
    <location>
        <begin position="247"/>
        <end position="266"/>
    </location>
</feature>
<feature type="compositionally biased region" description="Basic and acidic residues" evidence="1">
    <location>
        <begin position="215"/>
        <end position="224"/>
    </location>
</feature>
<dbReference type="EMBL" id="JARAKH010000027">
    <property type="protein sequence ID" value="KAK8389465.1"/>
    <property type="molecule type" value="Genomic_DNA"/>
</dbReference>
<organism evidence="2 3">
    <name type="scientific">Scylla paramamosain</name>
    <name type="common">Mud crab</name>
    <dbReference type="NCBI Taxonomy" id="85552"/>
    <lineage>
        <taxon>Eukaryota</taxon>
        <taxon>Metazoa</taxon>
        <taxon>Ecdysozoa</taxon>
        <taxon>Arthropoda</taxon>
        <taxon>Crustacea</taxon>
        <taxon>Multicrustacea</taxon>
        <taxon>Malacostraca</taxon>
        <taxon>Eumalacostraca</taxon>
        <taxon>Eucarida</taxon>
        <taxon>Decapoda</taxon>
        <taxon>Pleocyemata</taxon>
        <taxon>Brachyura</taxon>
        <taxon>Eubrachyura</taxon>
        <taxon>Portunoidea</taxon>
        <taxon>Portunidae</taxon>
        <taxon>Portuninae</taxon>
        <taxon>Scylla</taxon>
    </lineage>
</organism>
<comment type="caution">
    <text evidence="2">The sequence shown here is derived from an EMBL/GenBank/DDBJ whole genome shotgun (WGS) entry which is preliminary data.</text>
</comment>
<feature type="region of interest" description="Disordered" evidence="1">
    <location>
        <begin position="215"/>
        <end position="266"/>
    </location>
</feature>